<keyword evidence="12" id="KW-1185">Reference proteome</keyword>
<dbReference type="AlphaFoldDB" id="A0A7D5YMD9"/>
<dbReference type="Pfam" id="PF00083">
    <property type="entry name" value="Sugar_tr"/>
    <property type="match status" value="1"/>
</dbReference>
<dbReference type="Proteomes" id="UP000510686">
    <property type="component" value="Chromosome 1"/>
</dbReference>
<evidence type="ECO:0000256" key="6">
    <source>
        <dbReference type="ARBA" id="ARBA00023136"/>
    </source>
</evidence>
<dbReference type="OrthoDB" id="6612291at2759"/>
<dbReference type="PROSITE" id="PS00217">
    <property type="entry name" value="SUGAR_TRANSPORT_2"/>
    <property type="match status" value="1"/>
</dbReference>
<dbReference type="KEGG" id="mbrn:26245207"/>
<feature type="transmembrane region" description="Helical" evidence="8">
    <location>
        <begin position="420"/>
        <end position="438"/>
    </location>
</feature>
<dbReference type="PANTHER" id="PTHR48022:SF49">
    <property type="entry name" value="SUGAR TRANSPORTER, PUTATIVE (AFU_ORTHOLOGUE AFUA_8G01340)-RELATED"/>
    <property type="match status" value="1"/>
</dbReference>
<organism evidence="11 12">
    <name type="scientific">Metarhizium brunneum</name>
    <dbReference type="NCBI Taxonomy" id="500148"/>
    <lineage>
        <taxon>Eukaryota</taxon>
        <taxon>Fungi</taxon>
        <taxon>Dikarya</taxon>
        <taxon>Ascomycota</taxon>
        <taxon>Pezizomycotina</taxon>
        <taxon>Sordariomycetes</taxon>
        <taxon>Hypocreomycetidae</taxon>
        <taxon>Hypocreales</taxon>
        <taxon>Clavicipitaceae</taxon>
        <taxon>Metarhizium</taxon>
    </lineage>
</organism>
<keyword evidence="3" id="KW-0813">Transport</keyword>
<evidence type="ECO:0000259" key="10">
    <source>
        <dbReference type="PROSITE" id="PS50850"/>
    </source>
</evidence>
<keyword evidence="5 8" id="KW-1133">Transmembrane helix</keyword>
<evidence type="ECO:0000256" key="5">
    <source>
        <dbReference type="ARBA" id="ARBA00022989"/>
    </source>
</evidence>
<dbReference type="GO" id="GO:0016020">
    <property type="term" value="C:membrane"/>
    <property type="evidence" value="ECO:0007669"/>
    <property type="project" value="UniProtKB-SubCell"/>
</dbReference>
<dbReference type="InterPro" id="IPR005828">
    <property type="entry name" value="MFS_sugar_transport-like"/>
</dbReference>
<keyword evidence="4 8" id="KW-0812">Transmembrane</keyword>
<comment type="subcellular location">
    <subcellularLocation>
        <location evidence="1">Membrane</location>
        <topology evidence="1">Multi-pass membrane protein</topology>
    </subcellularLocation>
</comment>
<dbReference type="RefSeq" id="XP_065985630.1">
    <property type="nucleotide sequence ID" value="XM_066129585.1"/>
</dbReference>
<feature type="compositionally biased region" description="Polar residues" evidence="7">
    <location>
        <begin position="202"/>
        <end position="218"/>
    </location>
</feature>
<feature type="region of interest" description="Disordered" evidence="7">
    <location>
        <begin position="191"/>
        <end position="249"/>
    </location>
</feature>
<sequence length="806" mass="88702">MRFITAAVVSASLALGQQDLSLKSSCDDLINAGPLSPSLPSTVPWKLQGCLAARECTSQPENCRTPLAIQENRIRAGKPLPHKTDDADAFWGQFGYGNVEMRPYKGVVLEKYNCSLLKGFVCGLGFDGQYCKLMFAQKAGCESYDQYNSSPEHSSKCKEISEKFEDNLEPEAYHLASQCIGLVEVPMSPLGAKGQDADHLSQKSPSTSHQETASTPDKTSNEDHGREWHRVPSRASPSAQAPTDDIRLSTTVSSRTMDTFWFPQLSLGYDDTPRKIRRGFNSDKEMVFLACCRQYPKAVGWTLLLFLTVVMEAYDKSLVSGFLAFPAFQRKYGQPESTTPGTSVGDGSGAYQIPAPWQIALHNAAFTCEIIGLLTHGYITYNIGYRKVMMGSLVWLCLSVFPAFFASNITTLLVSQALCGIPWGVIQTLAATYAAEVVPSGLRPYVLSNINMCWVVGQLLGTGVLRALVHSDSQWSYRLPFALQWAWAVPLLIGVYFAPESPWWFIRHERAADARRSLGRLCNRSGSHIDDSIALMEHINRVEKELNYGGATYSDLFKGVNRRRTEISCVVWMCQALSGSVLTAVAAYFFEQAGFDPSNSFSLSTGMYGMALIAGIISWGLLFKIGRRKLYMFGLASAVAFLTAGGIVSVVSAGSNGADWALGALIILMTFTYDLTLGPVCYVVVAEIPSTRLRVKTVALARVAYNIAMIVNTSLVPKMLNPTAWNIAGKSCFVYVGTAFCCLVWCYFRLPETKGLSYLELDILFEKKAPARKFGQVQDRLAKSAYLTASHAERLTDAWHGWLAYS</sequence>
<feature type="chain" id="PRO_5028977115" evidence="9">
    <location>
        <begin position="17"/>
        <end position="806"/>
    </location>
</feature>
<proteinExistence type="inferred from homology"/>
<evidence type="ECO:0000313" key="12">
    <source>
        <dbReference type="Proteomes" id="UP000510686"/>
    </source>
</evidence>
<dbReference type="InterPro" id="IPR036259">
    <property type="entry name" value="MFS_trans_sf"/>
</dbReference>
<evidence type="ECO:0000256" key="3">
    <source>
        <dbReference type="ARBA" id="ARBA00022448"/>
    </source>
</evidence>
<feature type="compositionally biased region" description="Basic and acidic residues" evidence="7">
    <location>
        <begin position="219"/>
        <end position="230"/>
    </location>
</feature>
<name>A0A7D5YMD9_9HYPO</name>
<dbReference type="Gene3D" id="1.20.1250.20">
    <property type="entry name" value="MFS general substrate transporter like domains"/>
    <property type="match status" value="1"/>
</dbReference>
<protein>
    <submittedName>
        <fullName evidence="11">Alpha-glucosides permease</fullName>
    </submittedName>
</protein>
<feature type="transmembrane region" description="Helical" evidence="8">
    <location>
        <begin position="630"/>
        <end position="654"/>
    </location>
</feature>
<evidence type="ECO:0000256" key="8">
    <source>
        <dbReference type="SAM" id="Phobius"/>
    </source>
</evidence>
<dbReference type="FunFam" id="1.20.1250.20:FF:000078">
    <property type="entry name" value="MFS maltose transporter, putative"/>
    <property type="match status" value="1"/>
</dbReference>
<evidence type="ECO:0000313" key="11">
    <source>
        <dbReference type="EMBL" id="QLI63701.1"/>
    </source>
</evidence>
<dbReference type="InterPro" id="IPR020846">
    <property type="entry name" value="MFS_dom"/>
</dbReference>
<feature type="transmembrane region" description="Helical" evidence="8">
    <location>
        <begin position="393"/>
        <end position="414"/>
    </location>
</feature>
<accession>A0A7D5YMD9</accession>
<dbReference type="NCBIfam" id="TIGR00879">
    <property type="entry name" value="SP"/>
    <property type="match status" value="1"/>
</dbReference>
<feature type="transmembrane region" description="Helical" evidence="8">
    <location>
        <begin position="601"/>
        <end position="623"/>
    </location>
</feature>
<comment type="similarity">
    <text evidence="2">Belongs to the major facilitator superfamily. Sugar transporter (TC 2.A.1.1) family.</text>
</comment>
<dbReference type="GeneID" id="26245207"/>
<dbReference type="InterPro" id="IPR003663">
    <property type="entry name" value="Sugar/inositol_transpt"/>
</dbReference>
<feature type="transmembrane region" description="Helical" evidence="8">
    <location>
        <begin position="697"/>
        <end position="715"/>
    </location>
</feature>
<evidence type="ECO:0000256" key="1">
    <source>
        <dbReference type="ARBA" id="ARBA00004141"/>
    </source>
</evidence>
<feature type="domain" description="Major facilitator superfamily (MFS) profile" evidence="10">
    <location>
        <begin position="301"/>
        <end position="754"/>
    </location>
</feature>
<keyword evidence="6 8" id="KW-0472">Membrane</keyword>
<feature type="signal peptide" evidence="9">
    <location>
        <begin position="1"/>
        <end position="16"/>
    </location>
</feature>
<feature type="transmembrane region" description="Helical" evidence="8">
    <location>
        <begin position="481"/>
        <end position="498"/>
    </location>
</feature>
<keyword evidence="9" id="KW-0732">Signal</keyword>
<evidence type="ECO:0000256" key="9">
    <source>
        <dbReference type="SAM" id="SignalP"/>
    </source>
</evidence>
<gene>
    <name evidence="11" type="primary">MPH3</name>
    <name evidence="11" type="ORF">G6M90_00g005290</name>
</gene>
<dbReference type="SUPFAM" id="SSF103473">
    <property type="entry name" value="MFS general substrate transporter"/>
    <property type="match status" value="1"/>
</dbReference>
<feature type="transmembrane region" description="Helical" evidence="8">
    <location>
        <begin position="450"/>
        <end position="469"/>
    </location>
</feature>
<feature type="transmembrane region" description="Helical" evidence="8">
    <location>
        <begin position="727"/>
        <end position="748"/>
    </location>
</feature>
<feature type="transmembrane region" description="Helical" evidence="8">
    <location>
        <begin position="660"/>
        <end position="685"/>
    </location>
</feature>
<dbReference type="InterPro" id="IPR005829">
    <property type="entry name" value="Sugar_transporter_CS"/>
</dbReference>
<dbReference type="PROSITE" id="PS50850">
    <property type="entry name" value="MFS"/>
    <property type="match status" value="1"/>
</dbReference>
<dbReference type="PANTHER" id="PTHR48022">
    <property type="entry name" value="PLASTIDIC GLUCOSE TRANSPORTER 4"/>
    <property type="match status" value="1"/>
</dbReference>
<evidence type="ECO:0000256" key="7">
    <source>
        <dbReference type="SAM" id="MobiDB-lite"/>
    </source>
</evidence>
<reference evidence="11 12" key="1">
    <citation type="submission" date="2020-07" db="EMBL/GenBank/DDBJ databases">
        <title>Telomere length de novo assembly of all 7 chromosomes of the fungus, Metarhizium brunneum, using a novel assembly pipeline.</title>
        <authorList>
            <person name="Saud z."/>
            <person name="Kortsinoglou A."/>
            <person name="Kouvelis V.N."/>
            <person name="Butt T.M."/>
        </authorList>
    </citation>
    <scope>NUCLEOTIDE SEQUENCE [LARGE SCALE GENOMIC DNA]</scope>
    <source>
        <strain evidence="11 12">4556</strain>
    </source>
</reference>
<feature type="transmembrane region" description="Helical" evidence="8">
    <location>
        <begin position="567"/>
        <end position="589"/>
    </location>
</feature>
<evidence type="ECO:0000256" key="2">
    <source>
        <dbReference type="ARBA" id="ARBA00010992"/>
    </source>
</evidence>
<dbReference type="InterPro" id="IPR050360">
    <property type="entry name" value="MFS_Sugar_Transporters"/>
</dbReference>
<dbReference type="EMBL" id="CP058932">
    <property type="protein sequence ID" value="QLI63701.1"/>
    <property type="molecule type" value="Genomic_DNA"/>
</dbReference>
<evidence type="ECO:0000256" key="4">
    <source>
        <dbReference type="ARBA" id="ARBA00022692"/>
    </source>
</evidence>
<dbReference type="GO" id="GO:0005351">
    <property type="term" value="F:carbohydrate:proton symporter activity"/>
    <property type="evidence" value="ECO:0007669"/>
    <property type="project" value="TreeGrafter"/>
</dbReference>